<dbReference type="Pfam" id="PF00975">
    <property type="entry name" value="Thioesterase"/>
    <property type="match status" value="1"/>
</dbReference>
<protein>
    <submittedName>
        <fullName evidence="3">Thioesterase</fullName>
    </submittedName>
</protein>
<name>A0A4U2Y3M9_9BACL</name>
<dbReference type="SUPFAM" id="SSF53474">
    <property type="entry name" value="alpha/beta-Hydrolases"/>
    <property type="match status" value="1"/>
</dbReference>
<dbReference type="InterPro" id="IPR001031">
    <property type="entry name" value="Thioesterase"/>
</dbReference>
<dbReference type="OrthoDB" id="2213423at2"/>
<evidence type="ECO:0000256" key="1">
    <source>
        <dbReference type="ARBA" id="ARBA00007169"/>
    </source>
</evidence>
<dbReference type="PANTHER" id="PTHR11487">
    <property type="entry name" value="THIOESTERASE"/>
    <property type="match status" value="1"/>
</dbReference>
<organism evidence="3 4">
    <name type="scientific">Brevibacillus antibioticus</name>
    <dbReference type="NCBI Taxonomy" id="2570228"/>
    <lineage>
        <taxon>Bacteria</taxon>
        <taxon>Bacillati</taxon>
        <taxon>Bacillota</taxon>
        <taxon>Bacilli</taxon>
        <taxon>Bacillales</taxon>
        <taxon>Paenibacillaceae</taxon>
        <taxon>Brevibacillus</taxon>
    </lineage>
</organism>
<keyword evidence="4" id="KW-1185">Reference proteome</keyword>
<reference evidence="3 4" key="1">
    <citation type="submission" date="2019-04" db="EMBL/GenBank/DDBJ databases">
        <title>Whole genome sequencing of Brevibacillus sp. TGS2-1.</title>
        <authorList>
            <person name="Choi A."/>
        </authorList>
    </citation>
    <scope>NUCLEOTIDE SEQUENCE [LARGE SCALE GENOMIC DNA]</scope>
    <source>
        <strain evidence="3 4">TGS2-1</strain>
    </source>
</reference>
<comment type="caution">
    <text evidence="3">The sequence shown here is derived from an EMBL/GenBank/DDBJ whole genome shotgun (WGS) entry which is preliminary data.</text>
</comment>
<evidence type="ECO:0000313" key="4">
    <source>
        <dbReference type="Proteomes" id="UP000307841"/>
    </source>
</evidence>
<dbReference type="GO" id="GO:0008610">
    <property type="term" value="P:lipid biosynthetic process"/>
    <property type="evidence" value="ECO:0007669"/>
    <property type="project" value="TreeGrafter"/>
</dbReference>
<evidence type="ECO:0000259" key="2">
    <source>
        <dbReference type="Pfam" id="PF00975"/>
    </source>
</evidence>
<dbReference type="InterPro" id="IPR029058">
    <property type="entry name" value="AB_hydrolase_fold"/>
</dbReference>
<evidence type="ECO:0000313" key="3">
    <source>
        <dbReference type="EMBL" id="TKI55058.1"/>
    </source>
</evidence>
<dbReference type="EMBL" id="SZNK01000001">
    <property type="protein sequence ID" value="TKI55058.1"/>
    <property type="molecule type" value="Genomic_DNA"/>
</dbReference>
<comment type="similarity">
    <text evidence="1">Belongs to the thioesterase family.</text>
</comment>
<dbReference type="PANTHER" id="PTHR11487:SF0">
    <property type="entry name" value="S-ACYL FATTY ACID SYNTHASE THIOESTERASE, MEDIUM CHAIN"/>
    <property type="match status" value="1"/>
</dbReference>
<accession>A0A4U2Y3M9</accession>
<gene>
    <name evidence="3" type="ORF">E8L90_06085</name>
</gene>
<proteinExistence type="inferred from homology"/>
<dbReference type="Gene3D" id="3.40.50.1820">
    <property type="entry name" value="alpha/beta hydrolase"/>
    <property type="match status" value="1"/>
</dbReference>
<dbReference type="AlphaFoldDB" id="A0A4U2Y3M9"/>
<dbReference type="Proteomes" id="UP000307841">
    <property type="component" value="Unassembled WGS sequence"/>
</dbReference>
<feature type="domain" description="Thioesterase" evidence="2">
    <location>
        <begin position="5"/>
        <end position="230"/>
    </location>
</feature>
<dbReference type="RefSeq" id="WP_137028437.1">
    <property type="nucleotide sequence ID" value="NZ_SZNK01000001.1"/>
</dbReference>
<sequence length="235" mass="27026">MNPIKLFAIPYAGSSANFYLKWKRALLPEVEIVPLELPGRGSKIKERPFTCLQEAIEDLLEKIERESSSQPYALFGHSMGNLLAFELMHRIRKEKLPLPICAFLSGRRPPHIFEEKKRYLMSDEDFVQELVTMGGTPQEVLENADLLQLFLPILRTDFQLVETYVPVEGREPLDVPLVIFSGINDSIANVEDMEGWNSYTTSSCQIVHYDGGHFFIFEYTDDIIKRLKQQLVLFV</sequence>
<dbReference type="InterPro" id="IPR012223">
    <property type="entry name" value="TEII"/>
</dbReference>